<accession>A0A660L5F9</accession>
<comment type="caution">
    <text evidence="2">The sequence shown here is derived from an EMBL/GenBank/DDBJ whole genome shotgun (WGS) entry which is preliminary data.</text>
</comment>
<dbReference type="RefSeq" id="WP_147401939.1">
    <property type="nucleotide sequence ID" value="NZ_RBIJ01000001.1"/>
</dbReference>
<protein>
    <submittedName>
        <fullName evidence="2">Uncharacterized protein</fullName>
    </submittedName>
</protein>
<reference evidence="2 3" key="1">
    <citation type="submission" date="2018-10" db="EMBL/GenBank/DDBJ databases">
        <title>Genomic Encyclopedia of Type Strains, Phase IV (KMG-IV): sequencing the most valuable type-strain genomes for metagenomic binning, comparative biology and taxonomic classification.</title>
        <authorList>
            <person name="Goeker M."/>
        </authorList>
    </citation>
    <scope>NUCLEOTIDE SEQUENCE [LARGE SCALE GENOMIC DNA]</scope>
    <source>
        <strain evidence="2 3">DSM 22653</strain>
    </source>
</reference>
<organism evidence="2 3">
    <name type="scientific">Brockia lithotrophica</name>
    <dbReference type="NCBI Taxonomy" id="933949"/>
    <lineage>
        <taxon>Bacteria</taxon>
        <taxon>Bacillati</taxon>
        <taxon>Bacillota</taxon>
        <taxon>Bacilli</taxon>
        <taxon>Bacillales</taxon>
        <taxon>Bacillales Family X. Incertae Sedis</taxon>
        <taxon>Brockia</taxon>
    </lineage>
</organism>
<name>A0A660L5F9_9BACL</name>
<dbReference type="Proteomes" id="UP000267019">
    <property type="component" value="Unassembled WGS sequence"/>
</dbReference>
<evidence type="ECO:0000313" key="3">
    <source>
        <dbReference type="Proteomes" id="UP000267019"/>
    </source>
</evidence>
<keyword evidence="3" id="KW-1185">Reference proteome</keyword>
<feature type="region of interest" description="Disordered" evidence="1">
    <location>
        <begin position="111"/>
        <end position="139"/>
    </location>
</feature>
<dbReference type="AlphaFoldDB" id="A0A660L5F9"/>
<sequence>MREGTSGPGKLIAEEGELLDGLLSVARRAVETGVVRRMYFARLVGGRRFHHVGGYGEETFFPPERFSLGRDWYVFVERVGWEDYPEGARRPVDPPLRTILEELRARVRAAEREGAADAEEGSAAGEAEGLPPREGGGRS</sequence>
<dbReference type="OrthoDB" id="2112822at2"/>
<gene>
    <name evidence="2" type="ORF">C7438_0077</name>
</gene>
<evidence type="ECO:0000313" key="2">
    <source>
        <dbReference type="EMBL" id="RKQ88444.1"/>
    </source>
</evidence>
<proteinExistence type="predicted"/>
<dbReference type="EMBL" id="RBIJ01000001">
    <property type="protein sequence ID" value="RKQ88444.1"/>
    <property type="molecule type" value="Genomic_DNA"/>
</dbReference>
<evidence type="ECO:0000256" key="1">
    <source>
        <dbReference type="SAM" id="MobiDB-lite"/>
    </source>
</evidence>